<evidence type="ECO:0000256" key="7">
    <source>
        <dbReference type="RuleBase" id="RU363032"/>
    </source>
</evidence>
<sequence length="183" mass="20889">MINLIVVFTMWFNAGMVPMYLNFRGMNLLDNRWAIILGFAVNTYNFIILRTYFASIPEALEEAAKIDGASDFKILVNIFVPLALPSLATIGLFYAVEKWNSYFWPMILLQSDSKIPLQVVLKKMVVDMTSRLDSLEFGRDMQGTSEDGYIYSTMVFAMIPMIIIYPFIQRFFVKGVMIGSVKG</sequence>
<proteinExistence type="inferred from homology"/>
<evidence type="ECO:0000259" key="8">
    <source>
        <dbReference type="PROSITE" id="PS50928"/>
    </source>
</evidence>
<name>A0A9D1H307_9FIRM</name>
<dbReference type="EMBL" id="DVLU01000014">
    <property type="protein sequence ID" value="HIT84604.1"/>
    <property type="molecule type" value="Genomic_DNA"/>
</dbReference>
<dbReference type="InterPro" id="IPR000515">
    <property type="entry name" value="MetI-like"/>
</dbReference>
<dbReference type="InterPro" id="IPR035906">
    <property type="entry name" value="MetI-like_sf"/>
</dbReference>
<evidence type="ECO:0000256" key="4">
    <source>
        <dbReference type="ARBA" id="ARBA00022692"/>
    </source>
</evidence>
<keyword evidence="3" id="KW-1003">Cell membrane</keyword>
<dbReference type="AlphaFoldDB" id="A0A9D1H307"/>
<gene>
    <name evidence="9" type="ORF">IAA60_01730</name>
</gene>
<keyword evidence="4 7" id="KW-0812">Transmembrane</keyword>
<evidence type="ECO:0000256" key="3">
    <source>
        <dbReference type="ARBA" id="ARBA00022475"/>
    </source>
</evidence>
<evidence type="ECO:0000256" key="1">
    <source>
        <dbReference type="ARBA" id="ARBA00004651"/>
    </source>
</evidence>
<dbReference type="PROSITE" id="PS50928">
    <property type="entry name" value="ABC_TM1"/>
    <property type="match status" value="1"/>
</dbReference>
<dbReference type="GO" id="GO:0005886">
    <property type="term" value="C:plasma membrane"/>
    <property type="evidence" value="ECO:0007669"/>
    <property type="project" value="UniProtKB-SubCell"/>
</dbReference>
<dbReference type="Pfam" id="PF00528">
    <property type="entry name" value="BPD_transp_1"/>
    <property type="match status" value="1"/>
</dbReference>
<evidence type="ECO:0000256" key="5">
    <source>
        <dbReference type="ARBA" id="ARBA00022989"/>
    </source>
</evidence>
<reference evidence="9" key="1">
    <citation type="submission" date="2020-10" db="EMBL/GenBank/DDBJ databases">
        <authorList>
            <person name="Gilroy R."/>
        </authorList>
    </citation>
    <scope>NUCLEOTIDE SEQUENCE</scope>
    <source>
        <strain evidence="9">CHK181-108</strain>
    </source>
</reference>
<comment type="caution">
    <text evidence="9">The sequence shown here is derived from an EMBL/GenBank/DDBJ whole genome shotgun (WGS) entry which is preliminary data.</text>
</comment>
<feature type="transmembrane region" description="Helical" evidence="7">
    <location>
        <begin position="5"/>
        <end position="21"/>
    </location>
</feature>
<dbReference type="PANTHER" id="PTHR43744">
    <property type="entry name" value="ABC TRANSPORTER PERMEASE PROTEIN MG189-RELATED-RELATED"/>
    <property type="match status" value="1"/>
</dbReference>
<dbReference type="Gene3D" id="1.10.3720.10">
    <property type="entry name" value="MetI-like"/>
    <property type="match status" value="1"/>
</dbReference>
<keyword evidence="6 7" id="KW-0472">Membrane</keyword>
<dbReference type="CDD" id="cd06261">
    <property type="entry name" value="TM_PBP2"/>
    <property type="match status" value="1"/>
</dbReference>
<comment type="similarity">
    <text evidence="7">Belongs to the binding-protein-dependent transport system permease family.</text>
</comment>
<evidence type="ECO:0000313" key="10">
    <source>
        <dbReference type="Proteomes" id="UP000824165"/>
    </source>
</evidence>
<feature type="transmembrane region" description="Helical" evidence="7">
    <location>
        <begin position="74"/>
        <end position="96"/>
    </location>
</feature>
<dbReference type="Proteomes" id="UP000824165">
    <property type="component" value="Unassembled WGS sequence"/>
</dbReference>
<keyword evidence="5 7" id="KW-1133">Transmembrane helix</keyword>
<comment type="subcellular location">
    <subcellularLocation>
        <location evidence="1 7">Cell membrane</location>
        <topology evidence="1 7">Multi-pass membrane protein</topology>
    </subcellularLocation>
</comment>
<accession>A0A9D1H307</accession>
<feature type="transmembrane region" description="Helical" evidence="7">
    <location>
        <begin position="149"/>
        <end position="168"/>
    </location>
</feature>
<protein>
    <submittedName>
        <fullName evidence="9">Carbohydrate ABC transporter permease</fullName>
    </submittedName>
</protein>
<organism evidence="9 10">
    <name type="scientific">Candidatus Ornithomonoglobus intestinigallinarum</name>
    <dbReference type="NCBI Taxonomy" id="2840894"/>
    <lineage>
        <taxon>Bacteria</taxon>
        <taxon>Bacillati</taxon>
        <taxon>Bacillota</taxon>
        <taxon>Clostridia</taxon>
        <taxon>Candidatus Ornithomonoglobus</taxon>
    </lineage>
</organism>
<evidence type="ECO:0000256" key="6">
    <source>
        <dbReference type="ARBA" id="ARBA00023136"/>
    </source>
</evidence>
<keyword evidence="2 7" id="KW-0813">Transport</keyword>
<feature type="transmembrane region" description="Helical" evidence="7">
    <location>
        <begin position="33"/>
        <end position="53"/>
    </location>
</feature>
<dbReference type="SUPFAM" id="SSF161098">
    <property type="entry name" value="MetI-like"/>
    <property type="match status" value="1"/>
</dbReference>
<evidence type="ECO:0000256" key="2">
    <source>
        <dbReference type="ARBA" id="ARBA00022448"/>
    </source>
</evidence>
<dbReference type="PANTHER" id="PTHR43744:SF9">
    <property type="entry name" value="POLYGALACTURONAN_RHAMNOGALACTURONAN TRANSPORT SYSTEM PERMEASE PROTEIN YTCP"/>
    <property type="match status" value="1"/>
</dbReference>
<evidence type="ECO:0000313" key="9">
    <source>
        <dbReference type="EMBL" id="HIT84604.1"/>
    </source>
</evidence>
<dbReference type="GO" id="GO:0055085">
    <property type="term" value="P:transmembrane transport"/>
    <property type="evidence" value="ECO:0007669"/>
    <property type="project" value="InterPro"/>
</dbReference>
<reference evidence="9" key="2">
    <citation type="journal article" date="2021" name="PeerJ">
        <title>Extensive microbial diversity within the chicken gut microbiome revealed by metagenomics and culture.</title>
        <authorList>
            <person name="Gilroy R."/>
            <person name="Ravi A."/>
            <person name="Getino M."/>
            <person name="Pursley I."/>
            <person name="Horton D.L."/>
            <person name="Alikhan N.F."/>
            <person name="Baker D."/>
            <person name="Gharbi K."/>
            <person name="Hall N."/>
            <person name="Watson M."/>
            <person name="Adriaenssens E.M."/>
            <person name="Foster-Nyarko E."/>
            <person name="Jarju S."/>
            <person name="Secka A."/>
            <person name="Antonio M."/>
            <person name="Oren A."/>
            <person name="Chaudhuri R.R."/>
            <person name="La Ragione R."/>
            <person name="Hildebrand F."/>
            <person name="Pallen M.J."/>
        </authorList>
    </citation>
    <scope>NUCLEOTIDE SEQUENCE</scope>
    <source>
        <strain evidence="9">CHK181-108</strain>
    </source>
</reference>
<feature type="domain" description="ABC transmembrane type-1" evidence="8">
    <location>
        <begin position="1"/>
        <end position="168"/>
    </location>
</feature>